<reference evidence="3" key="1">
    <citation type="submission" date="2016-10" db="EMBL/GenBank/DDBJ databases">
        <authorList>
            <person name="Varghese N."/>
            <person name="Submissions S."/>
        </authorList>
    </citation>
    <scope>NUCLEOTIDE SEQUENCE [LARGE SCALE GENOMIC DNA]</scope>
    <source>
        <strain evidence="3">DSM 18609</strain>
    </source>
</reference>
<dbReference type="STRING" id="390242.SAMN04488024_101519"/>
<feature type="domain" description="DUF6843" evidence="1">
    <location>
        <begin position="25"/>
        <end position="133"/>
    </location>
</feature>
<protein>
    <recommendedName>
        <fullName evidence="1">DUF6843 domain-containing protein</fullName>
    </recommendedName>
</protein>
<gene>
    <name evidence="2" type="ORF">SAMN04488024_101519</name>
</gene>
<evidence type="ECO:0000313" key="3">
    <source>
        <dbReference type="Proteomes" id="UP000199455"/>
    </source>
</evidence>
<keyword evidence="3" id="KW-1185">Reference proteome</keyword>
<dbReference type="Pfam" id="PF20862">
    <property type="entry name" value="DUF6843"/>
    <property type="match status" value="1"/>
</dbReference>
<sequence>MNKYLSLILLFLTIFIFGCKEIPSKEIYYIPKGFTGNILLIYNQSTGQNDSLSNGSIIYKIPKNGILLLKGNQIVTNMMYSKFYFYDRRAISEICFPPYSINNCSAFVNQYHSGSYRASLKSKQYDYVLITIGGNKSKSDDFDDSSIPSLIDGR</sequence>
<proteinExistence type="predicted"/>
<organism evidence="2 3">
    <name type="scientific">Pedobacter soli</name>
    <dbReference type="NCBI Taxonomy" id="390242"/>
    <lineage>
        <taxon>Bacteria</taxon>
        <taxon>Pseudomonadati</taxon>
        <taxon>Bacteroidota</taxon>
        <taxon>Sphingobacteriia</taxon>
        <taxon>Sphingobacteriales</taxon>
        <taxon>Sphingobacteriaceae</taxon>
        <taxon>Pedobacter</taxon>
    </lineage>
</organism>
<evidence type="ECO:0000313" key="2">
    <source>
        <dbReference type="EMBL" id="SDC20766.1"/>
    </source>
</evidence>
<dbReference type="InterPro" id="IPR049293">
    <property type="entry name" value="DUF6843"/>
</dbReference>
<dbReference type="EMBL" id="FMZH01000001">
    <property type="protein sequence ID" value="SDC20766.1"/>
    <property type="molecule type" value="Genomic_DNA"/>
</dbReference>
<dbReference type="AlphaFoldDB" id="A0A1G6JS13"/>
<accession>A0A1G6JS13</accession>
<dbReference type="PROSITE" id="PS51257">
    <property type="entry name" value="PROKAR_LIPOPROTEIN"/>
    <property type="match status" value="1"/>
</dbReference>
<dbReference type="Proteomes" id="UP000199455">
    <property type="component" value="Unassembled WGS sequence"/>
</dbReference>
<evidence type="ECO:0000259" key="1">
    <source>
        <dbReference type="Pfam" id="PF20862"/>
    </source>
</evidence>
<name>A0A1G6JS13_9SPHI</name>
<dbReference type="RefSeq" id="WP_090764163.1">
    <property type="nucleotide sequence ID" value="NZ_FMZH01000001.1"/>
</dbReference>